<proteinExistence type="predicted"/>
<feature type="domain" description="ARB-07466-like C-terminal" evidence="3">
    <location>
        <begin position="182"/>
        <end position="290"/>
    </location>
</feature>
<protein>
    <submittedName>
        <fullName evidence="4">Coiled-coil domain-containing protein</fullName>
    </submittedName>
</protein>
<keyword evidence="5" id="KW-1185">Reference proteome</keyword>
<dbReference type="Pfam" id="PF26571">
    <property type="entry name" value="VldE"/>
    <property type="match status" value="1"/>
</dbReference>
<evidence type="ECO:0000256" key="1">
    <source>
        <dbReference type="SAM" id="Coils"/>
    </source>
</evidence>
<feature type="coiled-coil region" evidence="1">
    <location>
        <begin position="45"/>
        <end position="82"/>
    </location>
</feature>
<evidence type="ECO:0000259" key="3">
    <source>
        <dbReference type="Pfam" id="PF26571"/>
    </source>
</evidence>
<accession>A0ABW8A9S0</accession>
<gene>
    <name evidence="4" type="ORF">ACIBP5_26505</name>
</gene>
<dbReference type="Proteomes" id="UP001612928">
    <property type="component" value="Unassembled WGS sequence"/>
</dbReference>
<dbReference type="EMBL" id="JBITMB010000006">
    <property type="protein sequence ID" value="MFI7443537.1"/>
    <property type="molecule type" value="Genomic_DNA"/>
</dbReference>
<keyword evidence="1" id="KW-0175">Coiled coil</keyword>
<evidence type="ECO:0000313" key="4">
    <source>
        <dbReference type="EMBL" id="MFI7443537.1"/>
    </source>
</evidence>
<dbReference type="RefSeq" id="WP_397023710.1">
    <property type="nucleotide sequence ID" value="NZ_JBITMB010000006.1"/>
</dbReference>
<feature type="signal peptide" evidence="2">
    <location>
        <begin position="1"/>
        <end position="27"/>
    </location>
</feature>
<evidence type="ECO:0000313" key="5">
    <source>
        <dbReference type="Proteomes" id="UP001612928"/>
    </source>
</evidence>
<comment type="caution">
    <text evidence="4">The sequence shown here is derived from an EMBL/GenBank/DDBJ whole genome shotgun (WGS) entry which is preliminary data.</text>
</comment>
<reference evidence="4 5" key="1">
    <citation type="submission" date="2024-10" db="EMBL/GenBank/DDBJ databases">
        <title>The Natural Products Discovery Center: Release of the First 8490 Sequenced Strains for Exploring Actinobacteria Biosynthetic Diversity.</title>
        <authorList>
            <person name="Kalkreuter E."/>
            <person name="Kautsar S.A."/>
            <person name="Yang D."/>
            <person name="Bader C.D."/>
            <person name="Teijaro C.N."/>
            <person name="Fluegel L."/>
            <person name="Davis C.M."/>
            <person name="Simpson J.R."/>
            <person name="Lauterbach L."/>
            <person name="Steele A.D."/>
            <person name="Gui C."/>
            <person name="Meng S."/>
            <person name="Li G."/>
            <person name="Viehrig K."/>
            <person name="Ye F."/>
            <person name="Su P."/>
            <person name="Kiefer A.F."/>
            <person name="Nichols A."/>
            <person name="Cepeda A.J."/>
            <person name="Yan W."/>
            <person name="Fan B."/>
            <person name="Jiang Y."/>
            <person name="Adhikari A."/>
            <person name="Zheng C.-J."/>
            <person name="Schuster L."/>
            <person name="Cowan T.M."/>
            <person name="Smanski M.J."/>
            <person name="Chevrette M.G."/>
            <person name="De Carvalho L.P.S."/>
            <person name="Shen B."/>
        </authorList>
    </citation>
    <scope>NUCLEOTIDE SEQUENCE [LARGE SCALE GENOMIC DNA]</scope>
    <source>
        <strain evidence="4 5">NPDC049503</strain>
    </source>
</reference>
<name>A0ABW8A9S0_9ACTN</name>
<organism evidence="4 5">
    <name type="scientific">Nonomuraea indica</name>
    <dbReference type="NCBI Taxonomy" id="1581193"/>
    <lineage>
        <taxon>Bacteria</taxon>
        <taxon>Bacillati</taxon>
        <taxon>Actinomycetota</taxon>
        <taxon>Actinomycetes</taxon>
        <taxon>Streptosporangiales</taxon>
        <taxon>Streptosporangiaceae</taxon>
        <taxon>Nonomuraea</taxon>
    </lineage>
</organism>
<keyword evidence="2" id="KW-0732">Signal</keyword>
<sequence>MKTGRFALFVVLLVGLFVLPSPPAASADPSPAQLRKLTRDAARLNELYRGQIQSLEELRIQAKRALDNSDGLQKRLDAAKAEVRTIAQTTYIAGPIDGMQLFSLKVEPHALLGQAANLGHMAEERVHKVKRVEKMIQDARQAKLAANDKIKKMEQEVRTLQGKRREMERLLAKYGFQQPGGAEGLTQRMISVRAAVMQNFPMPYGVGCLRRGDPGEHGKGRACDFMISSGGTVAGGSDAARGDALAAWLIQNGSRLGVMYIIWKQRYYDIRSGGGWDPMSDRGGPTANHYDHVHVSVF</sequence>
<dbReference type="InterPro" id="IPR058593">
    <property type="entry name" value="ARB_07466-like_C"/>
</dbReference>
<feature type="coiled-coil region" evidence="1">
    <location>
        <begin position="129"/>
        <end position="173"/>
    </location>
</feature>
<evidence type="ECO:0000256" key="2">
    <source>
        <dbReference type="SAM" id="SignalP"/>
    </source>
</evidence>
<feature type="chain" id="PRO_5045773903" evidence="2">
    <location>
        <begin position="28"/>
        <end position="298"/>
    </location>
</feature>